<accession>A0ABS8FCZ1</accession>
<keyword evidence="7" id="KW-1185">Reference proteome</keyword>
<evidence type="ECO:0000259" key="5">
    <source>
        <dbReference type="Pfam" id="PF08281"/>
    </source>
</evidence>
<dbReference type="SUPFAM" id="SSF88659">
    <property type="entry name" value="Sigma3 and sigma4 domains of RNA polymerase sigma factors"/>
    <property type="match status" value="1"/>
</dbReference>
<dbReference type="InterPro" id="IPR013249">
    <property type="entry name" value="RNA_pol_sigma70_r4_t2"/>
</dbReference>
<evidence type="ECO:0000256" key="1">
    <source>
        <dbReference type="ARBA" id="ARBA00023015"/>
    </source>
</evidence>
<evidence type="ECO:0000256" key="4">
    <source>
        <dbReference type="ARBA" id="ARBA00023163"/>
    </source>
</evidence>
<feature type="domain" description="RNA polymerase sigma factor 70 region 4 type 2" evidence="5">
    <location>
        <begin position="174"/>
        <end position="222"/>
    </location>
</feature>
<dbReference type="CDD" id="cd06171">
    <property type="entry name" value="Sigma70_r4"/>
    <property type="match status" value="1"/>
</dbReference>
<dbReference type="NCBIfam" id="TIGR02937">
    <property type="entry name" value="sigma70-ECF"/>
    <property type="match status" value="1"/>
</dbReference>
<dbReference type="Proteomes" id="UP001199236">
    <property type="component" value="Unassembled WGS sequence"/>
</dbReference>
<evidence type="ECO:0000256" key="2">
    <source>
        <dbReference type="ARBA" id="ARBA00023082"/>
    </source>
</evidence>
<evidence type="ECO:0000313" key="6">
    <source>
        <dbReference type="EMBL" id="MCC2212373.1"/>
    </source>
</evidence>
<dbReference type="RefSeq" id="WP_227622148.1">
    <property type="nucleotide sequence ID" value="NZ_JAJEQO010000002.1"/>
</dbReference>
<keyword evidence="2" id="KW-0731">Sigma factor</keyword>
<evidence type="ECO:0000313" key="7">
    <source>
        <dbReference type="Proteomes" id="UP001199236"/>
    </source>
</evidence>
<dbReference type="PANTHER" id="PTHR30385">
    <property type="entry name" value="SIGMA FACTOR F FLAGELLAR"/>
    <property type="match status" value="1"/>
</dbReference>
<dbReference type="EMBL" id="JAJEQO010000002">
    <property type="protein sequence ID" value="MCC2212373.1"/>
    <property type="molecule type" value="Genomic_DNA"/>
</dbReference>
<keyword evidence="3" id="KW-0238">DNA-binding</keyword>
<protein>
    <submittedName>
        <fullName evidence="6">Sigma-70 family RNA polymerase sigma factor</fullName>
    </submittedName>
</protein>
<gene>
    <name evidence="6" type="ORF">LKD34_02475</name>
</gene>
<sequence length="311" mass="34923">MDKQPNKATDQQNTNAALAALAAAGNSFALGQLWEVNKGFLHRLFWQWYSKNKAIADNAGLTLEDFDQEAFFAVQAAAIAYTPEKGAFTTLLYYYVQSQINKAVCGEHRRNITTKDGRRVAVSANPLNECSSLDVRLDETDEGSSTKGETIEDPAATQAFQTAEDDLYTEELHNALEEALSQLAAKQADVVRRHYFEGKAISEIAREDGTTRNAAQNREQAAFAALRRNPKLQRWRDEIISTRAWSGTGFGAWNHRGSVEERTVEYLEAWEAKSRVWAAERAQLIKEHYADFEASGYFDRNPEQRSTLQTG</sequence>
<dbReference type="Pfam" id="PF08281">
    <property type="entry name" value="Sigma70_r4_2"/>
    <property type="match status" value="1"/>
</dbReference>
<dbReference type="Gene3D" id="1.10.10.10">
    <property type="entry name" value="Winged helix-like DNA-binding domain superfamily/Winged helix DNA-binding domain"/>
    <property type="match status" value="1"/>
</dbReference>
<dbReference type="InterPro" id="IPR014284">
    <property type="entry name" value="RNA_pol_sigma-70_dom"/>
</dbReference>
<reference evidence="6 7" key="1">
    <citation type="submission" date="2021-10" db="EMBL/GenBank/DDBJ databases">
        <title>Anaerobic single-cell dispensing facilitates the cultivation of human gut bacteria.</title>
        <authorList>
            <person name="Afrizal A."/>
        </authorList>
    </citation>
    <scope>NUCLEOTIDE SEQUENCE [LARGE SCALE GENOMIC DNA]</scope>
    <source>
        <strain evidence="6 7">CLA-AA-H223</strain>
    </source>
</reference>
<dbReference type="InterPro" id="IPR036388">
    <property type="entry name" value="WH-like_DNA-bd_sf"/>
</dbReference>
<dbReference type="InterPro" id="IPR013324">
    <property type="entry name" value="RNA_pol_sigma_r3/r4-like"/>
</dbReference>
<name>A0ABS8FCZ1_9FIRM</name>
<organism evidence="6 7">
    <name type="scientific">Faecalibacterium hominis</name>
    <name type="common">ex Afrizal et al. 2022</name>
    <dbReference type="NCBI Taxonomy" id="2881265"/>
    <lineage>
        <taxon>Bacteria</taxon>
        <taxon>Bacillati</taxon>
        <taxon>Bacillota</taxon>
        <taxon>Clostridia</taxon>
        <taxon>Eubacteriales</taxon>
        <taxon>Oscillospiraceae</taxon>
        <taxon>Faecalibacterium</taxon>
    </lineage>
</organism>
<keyword evidence="4" id="KW-0804">Transcription</keyword>
<keyword evidence="1" id="KW-0805">Transcription regulation</keyword>
<comment type="caution">
    <text evidence="6">The sequence shown here is derived from an EMBL/GenBank/DDBJ whole genome shotgun (WGS) entry which is preliminary data.</text>
</comment>
<proteinExistence type="predicted"/>
<evidence type="ECO:0000256" key="3">
    <source>
        <dbReference type="ARBA" id="ARBA00023125"/>
    </source>
</evidence>